<keyword evidence="1" id="KW-1133">Transmembrane helix</keyword>
<keyword evidence="1" id="KW-0472">Membrane</keyword>
<feature type="transmembrane region" description="Helical" evidence="1">
    <location>
        <begin position="47"/>
        <end position="68"/>
    </location>
</feature>
<protein>
    <recommendedName>
        <fullName evidence="2">Lnb N-terminal periplasmic domain-containing protein</fullName>
    </recommendedName>
</protein>
<keyword evidence="4" id="KW-1185">Reference proteome</keyword>
<dbReference type="RefSeq" id="WP_023272808.1">
    <property type="nucleotide sequence ID" value="NZ_KI530712.1"/>
</dbReference>
<evidence type="ECO:0000259" key="2">
    <source>
        <dbReference type="Pfam" id="PF13387"/>
    </source>
</evidence>
<sequence>MIKKENLFSTLSALSLGLIHFLFSLTVCIFGIWLIFALWVHKPLGRFFTPCIIAVWIIFSLSIIGIYFSELFFSRKVDIAIFLIGVLLSLLWYFNITPQQNRQWAPEVSRLLSYSQHGNLVTLNNVRNFKWHQDKSYEIHWETRTFDLSQITGVNIITSYWMGPQIAHTLVSFNFENQRPIVFSIEIRKEANENFSAIGGFFRQFELSLVASDEKDILYTRSNIRKEKVFFFPIRMQKQEMRNLFEEYLITADQLKKTPQWYNTLTSNCTTIVFDMVQAVNPHELPKDYRILLSGYLPNYLYDTGALDRRWSIKEWYEHAYINPRTQDFSQFKDQSSEHFSHLIRQGLPQATSS</sequence>
<dbReference type="PATRIC" id="fig|1392540.3.peg.1197"/>
<feature type="domain" description="Lnb N-terminal periplasmic" evidence="2">
    <location>
        <begin position="140"/>
        <end position="295"/>
    </location>
</feature>
<organism evidence="3 4">
    <name type="scientific">Acinetobacter nectaris CIP 110549</name>
    <dbReference type="NCBI Taxonomy" id="1392540"/>
    <lineage>
        <taxon>Bacteria</taxon>
        <taxon>Pseudomonadati</taxon>
        <taxon>Pseudomonadota</taxon>
        <taxon>Gammaproteobacteria</taxon>
        <taxon>Moraxellales</taxon>
        <taxon>Moraxellaceae</taxon>
        <taxon>Acinetobacter</taxon>
    </lineage>
</organism>
<evidence type="ECO:0000256" key="1">
    <source>
        <dbReference type="SAM" id="Phobius"/>
    </source>
</evidence>
<keyword evidence="1" id="KW-0812">Transmembrane</keyword>
<dbReference type="OrthoDB" id="274718at2"/>
<dbReference type="eggNOG" id="ENOG502Z7V0">
    <property type="taxonomic scope" value="Bacteria"/>
</dbReference>
<proteinExistence type="predicted"/>
<feature type="transmembrane region" description="Helical" evidence="1">
    <location>
        <begin position="12"/>
        <end position="41"/>
    </location>
</feature>
<dbReference type="EMBL" id="AYER01000003">
    <property type="protein sequence ID" value="ESK40776.1"/>
    <property type="molecule type" value="Genomic_DNA"/>
</dbReference>
<dbReference type="Pfam" id="PF13387">
    <property type="entry name" value="Lnb_N"/>
    <property type="match status" value="1"/>
</dbReference>
<feature type="transmembrane region" description="Helical" evidence="1">
    <location>
        <begin position="77"/>
        <end position="94"/>
    </location>
</feature>
<comment type="caution">
    <text evidence="3">The sequence shown here is derived from an EMBL/GenBank/DDBJ whole genome shotgun (WGS) entry which is preliminary data.</text>
</comment>
<gene>
    <name evidence="3" type="ORF">P256_01231</name>
</gene>
<dbReference type="STRING" id="1392540.P256_01231"/>
<dbReference type="HOGENOM" id="CLU_050045_1_0_6"/>
<dbReference type="Proteomes" id="UP000023785">
    <property type="component" value="Unassembled WGS sequence"/>
</dbReference>
<evidence type="ECO:0000313" key="3">
    <source>
        <dbReference type="EMBL" id="ESK40776.1"/>
    </source>
</evidence>
<accession>V2TSE2</accession>
<dbReference type="AlphaFoldDB" id="V2TSE2"/>
<dbReference type="InterPro" id="IPR025178">
    <property type="entry name" value="Lnb_N"/>
</dbReference>
<evidence type="ECO:0000313" key="4">
    <source>
        <dbReference type="Proteomes" id="UP000023785"/>
    </source>
</evidence>
<reference evidence="3 4" key="1">
    <citation type="submission" date="2013-10" db="EMBL/GenBank/DDBJ databases">
        <title>The Genome Sequence of Acinetobacter nectaris CIP 110549.</title>
        <authorList>
            <consortium name="The Broad Institute Genomics Platform"/>
            <consortium name="The Broad Institute Genome Sequencing Center for Infectious Disease"/>
            <person name="Cerqueira G."/>
            <person name="Feldgarden M."/>
            <person name="Courvalin P."/>
            <person name="Grillot-Courvalin C."/>
            <person name="Clermont D."/>
            <person name="Rocha E."/>
            <person name="Yoon E.-J."/>
            <person name="Nemec A."/>
            <person name="Young S.K."/>
            <person name="Zeng Q."/>
            <person name="Gargeya S."/>
            <person name="Fitzgerald M."/>
            <person name="Abouelleil A."/>
            <person name="Alvarado L."/>
            <person name="Berlin A.M."/>
            <person name="Chapman S.B."/>
            <person name="Gainer-Dewar J."/>
            <person name="Goldberg J."/>
            <person name="Gnerre S."/>
            <person name="Griggs A."/>
            <person name="Gujja S."/>
            <person name="Hansen M."/>
            <person name="Howarth C."/>
            <person name="Imamovic A."/>
            <person name="Ireland A."/>
            <person name="Larimer J."/>
            <person name="McCowan C."/>
            <person name="Murphy C."/>
            <person name="Pearson M."/>
            <person name="Poon T.W."/>
            <person name="Priest M."/>
            <person name="Roberts A."/>
            <person name="Saif S."/>
            <person name="Shea T."/>
            <person name="Sykes S."/>
            <person name="Wortman J."/>
            <person name="Nusbaum C."/>
            <person name="Birren B."/>
        </authorList>
    </citation>
    <scope>NUCLEOTIDE SEQUENCE [LARGE SCALE GENOMIC DNA]</scope>
    <source>
        <strain evidence="3 4">CIP 110549</strain>
    </source>
</reference>
<name>V2TSE2_9GAMM</name>